<dbReference type="GO" id="GO:0005694">
    <property type="term" value="C:chromosome"/>
    <property type="evidence" value="ECO:0007669"/>
    <property type="project" value="InterPro"/>
</dbReference>
<keyword evidence="6" id="KW-0460">Magnesium</keyword>
<dbReference type="EC" id="5.6.2.1" evidence="10"/>
<dbReference type="CDD" id="cd03363">
    <property type="entry name" value="TOPRIM_TopoIA_TopoI"/>
    <property type="match status" value="1"/>
</dbReference>
<feature type="site" description="Interaction with DNA" evidence="10">
    <location>
        <position position="153"/>
    </location>
</feature>
<keyword evidence="9 10" id="KW-0413">Isomerase</keyword>
<sequence>MSHKLLIVESPSKAKTIGKYLGSEYTVKASVGHVRDLPKSNKHALDIAGGFIPHYEIVKKKEDIVAEIALAAKKASEIILATDPDREGEAIAWHLAQILKEKLGKAHPQIKRAVYHEITKEAVEESLTHLRDIDENLRRAQEARRVLDRLVGYDLSGLIWKKVRYGLSAGRVQSPALRIVVEREREILAFKPEAFFVITADTETKKGERLLLTCDEEPRDKKIAEHILEVGRKGNWSVDSVAETSVKRSPKPPFITSTLQQTASTRLGFSPGRTMGVAQKLYEAGLITYMRTDSTNLSESAKGQIAQVIEKKFGKEFISIRSYAGKVKNAQEAHEAIRPTHLAKEEGGMNPDQKKLYELIWKRAVASQMPDAQMLRTKITGSPSPDIPDFSANGVRLTYQGWLLADPSARGEDIELPKVSKGDTLKLVEMEAEERQTEPPPRYSEAGLIKELEKRGIGRPSTYASIMETLVDREYVTRENRSLKPTDTGMVVSGFLEEHFPSYISDTFTAEMEDKLDDIALGTREYEKTLKEFYTPFSKAVKSKEKLDKATTLGEAPKEFRCPICKAGMVWKLGRGGKFLSCERFPDCSGALTAEGLEIRPDEPIGTYPPTGEDVYLLNGRFGFYVQVGKAEKGTKKKGAPKLRRASVPRNVDISKLTLEDALKFLSLPRVLGTHPETGKEIVANMGRFGPYVVHDGDFRSLKPPDDVYHIELPRALEILAQEKKTRGFKKKKSA</sequence>
<dbReference type="Gene3D" id="1.10.460.10">
    <property type="entry name" value="Topoisomerase I, domain 2"/>
    <property type="match status" value="1"/>
</dbReference>
<keyword evidence="8 10" id="KW-0238">DNA-binding</keyword>
<dbReference type="InterPro" id="IPR006171">
    <property type="entry name" value="TOPRIM_dom"/>
</dbReference>
<dbReference type="InterPro" id="IPR028612">
    <property type="entry name" value="Topoisom_1_IA"/>
</dbReference>
<proteinExistence type="inferred from homology"/>
<dbReference type="EMBL" id="MHRI01000009">
    <property type="protein sequence ID" value="OHA21411.1"/>
    <property type="molecule type" value="Genomic_DNA"/>
</dbReference>
<dbReference type="SMART" id="SM00437">
    <property type="entry name" value="TOP1Ac"/>
    <property type="match status" value="1"/>
</dbReference>
<dbReference type="NCBIfam" id="TIGR01051">
    <property type="entry name" value="topA_bact"/>
    <property type="match status" value="1"/>
</dbReference>
<dbReference type="InterPro" id="IPR023405">
    <property type="entry name" value="Topo_IA_core_domain"/>
</dbReference>
<keyword evidence="7 10" id="KW-0799">Topoisomerase</keyword>
<evidence type="ECO:0000256" key="3">
    <source>
        <dbReference type="ARBA" id="ARBA00022723"/>
    </source>
</evidence>
<dbReference type="Pfam" id="PF01396">
    <property type="entry name" value="Zn_ribbon_Top1"/>
    <property type="match status" value="1"/>
</dbReference>
<feature type="site" description="Interaction with DNA" evidence="10">
    <location>
        <position position="473"/>
    </location>
</feature>
<dbReference type="PROSITE" id="PS50880">
    <property type="entry name" value="TOPRIM"/>
    <property type="match status" value="1"/>
</dbReference>
<dbReference type="Pfam" id="PF01131">
    <property type="entry name" value="Topoisom_bac"/>
    <property type="match status" value="1"/>
</dbReference>
<evidence type="ECO:0000313" key="13">
    <source>
        <dbReference type="EMBL" id="OHA21411.1"/>
    </source>
</evidence>
<feature type="site" description="Interaction with DNA" evidence="10">
    <location>
        <position position="33"/>
    </location>
</feature>
<dbReference type="Gene3D" id="1.10.290.10">
    <property type="entry name" value="Topoisomerase I, domain 4"/>
    <property type="match status" value="1"/>
</dbReference>
<gene>
    <name evidence="10" type="primary">topA</name>
    <name evidence="13" type="ORF">A2849_00300</name>
</gene>
<dbReference type="InterPro" id="IPR013497">
    <property type="entry name" value="Topo_IA_cen"/>
</dbReference>
<dbReference type="PANTHER" id="PTHR42785:SF1">
    <property type="entry name" value="DNA TOPOISOMERASE"/>
    <property type="match status" value="1"/>
</dbReference>
<evidence type="ECO:0000256" key="7">
    <source>
        <dbReference type="ARBA" id="ARBA00023029"/>
    </source>
</evidence>
<feature type="site" description="Interaction with DNA" evidence="10">
    <location>
        <position position="291"/>
    </location>
</feature>
<comment type="subunit">
    <text evidence="10">Monomer.</text>
</comment>
<dbReference type="Pfam" id="PF01751">
    <property type="entry name" value="Toprim"/>
    <property type="match status" value="1"/>
</dbReference>
<feature type="domain" description="Topo IA-type catalytic" evidence="12">
    <location>
        <begin position="134"/>
        <end position="541"/>
    </location>
</feature>
<feature type="active site" description="O-(5'-phospho-DNA)-tyrosine intermediate" evidence="10">
    <location>
        <position position="289"/>
    </location>
</feature>
<feature type="site" description="Interaction with DNA" evidence="10">
    <location>
        <position position="145"/>
    </location>
</feature>
<dbReference type="GO" id="GO:0008270">
    <property type="term" value="F:zinc ion binding"/>
    <property type="evidence" value="ECO:0007669"/>
    <property type="project" value="UniProtKB-KW"/>
</dbReference>
<feature type="site" description="Interaction with DNA" evidence="10">
    <location>
        <position position="144"/>
    </location>
</feature>
<dbReference type="InterPro" id="IPR003601">
    <property type="entry name" value="Topo_IA_2"/>
</dbReference>
<dbReference type="PROSITE" id="PS00396">
    <property type="entry name" value="TOPO_IA_1"/>
    <property type="match status" value="1"/>
</dbReference>
<dbReference type="PANTHER" id="PTHR42785">
    <property type="entry name" value="DNA TOPOISOMERASE, TYPE IA, CORE"/>
    <property type="match status" value="1"/>
</dbReference>
<evidence type="ECO:0000259" key="12">
    <source>
        <dbReference type="PROSITE" id="PS52039"/>
    </source>
</evidence>
<dbReference type="GO" id="GO:0006265">
    <property type="term" value="P:DNA topological change"/>
    <property type="evidence" value="ECO:0007669"/>
    <property type="project" value="UniProtKB-UniRule"/>
</dbReference>
<evidence type="ECO:0000256" key="10">
    <source>
        <dbReference type="HAMAP-Rule" id="MF_00952"/>
    </source>
</evidence>
<dbReference type="AlphaFoldDB" id="A0A1G2MED7"/>
<feature type="site" description="Interaction with DNA" evidence="10">
    <location>
        <position position="160"/>
    </location>
</feature>
<comment type="caution">
    <text evidence="13">The sequence shown here is derived from an EMBL/GenBank/DDBJ whole genome shotgun (WGS) entry which is preliminary data.</text>
</comment>
<dbReference type="InterPro" id="IPR013826">
    <property type="entry name" value="Topo_IA_cen_sub3"/>
</dbReference>
<dbReference type="InterPro" id="IPR025589">
    <property type="entry name" value="Toprim_C_rpt"/>
</dbReference>
<name>A0A1G2MED7_9BACT</name>
<dbReference type="InterPro" id="IPR005733">
    <property type="entry name" value="TopoI_bac-type"/>
</dbReference>
<dbReference type="Proteomes" id="UP000178121">
    <property type="component" value="Unassembled WGS sequence"/>
</dbReference>
<dbReference type="CDD" id="cd00186">
    <property type="entry name" value="TOP1Ac"/>
    <property type="match status" value="1"/>
</dbReference>
<feature type="region of interest" description="Interaction with DNA" evidence="10">
    <location>
        <begin position="168"/>
        <end position="173"/>
    </location>
</feature>
<dbReference type="SMART" id="SM00493">
    <property type="entry name" value="TOPRIM"/>
    <property type="match status" value="1"/>
</dbReference>
<evidence type="ECO:0000313" key="14">
    <source>
        <dbReference type="Proteomes" id="UP000178121"/>
    </source>
</evidence>
<dbReference type="GO" id="GO:0003677">
    <property type="term" value="F:DNA binding"/>
    <property type="evidence" value="ECO:0007669"/>
    <property type="project" value="UniProtKB-KW"/>
</dbReference>
<keyword evidence="5" id="KW-0862">Zinc</keyword>
<dbReference type="InterPro" id="IPR013824">
    <property type="entry name" value="Topo_IA_cen_sub1"/>
</dbReference>
<dbReference type="InterPro" id="IPR034149">
    <property type="entry name" value="TOPRIM_TopoI"/>
</dbReference>
<dbReference type="InterPro" id="IPR023406">
    <property type="entry name" value="Topo_IA_AS"/>
</dbReference>
<feature type="domain" description="Toprim" evidence="11">
    <location>
        <begin position="3"/>
        <end position="118"/>
    </location>
</feature>
<evidence type="ECO:0000256" key="2">
    <source>
        <dbReference type="ARBA" id="ARBA00009446"/>
    </source>
</evidence>
<dbReference type="PRINTS" id="PR00417">
    <property type="entry name" value="PRTPISMRASEI"/>
</dbReference>
<protein>
    <recommendedName>
        <fullName evidence="10">DNA topoisomerase 1</fullName>
        <ecNumber evidence="10">5.6.2.1</ecNumber>
    </recommendedName>
    <alternativeName>
        <fullName evidence="10">DNA topoisomerase I</fullName>
    </alternativeName>
</protein>
<evidence type="ECO:0000256" key="6">
    <source>
        <dbReference type="ARBA" id="ARBA00022842"/>
    </source>
</evidence>
<keyword evidence="4" id="KW-0863">Zinc-finger</keyword>
<keyword evidence="3" id="KW-0479">Metal-binding</keyword>
<dbReference type="Gene3D" id="3.40.50.140">
    <property type="match status" value="1"/>
</dbReference>
<evidence type="ECO:0000259" key="11">
    <source>
        <dbReference type="PROSITE" id="PS50880"/>
    </source>
</evidence>
<evidence type="ECO:0000256" key="5">
    <source>
        <dbReference type="ARBA" id="ARBA00022833"/>
    </source>
</evidence>
<dbReference type="InterPro" id="IPR013498">
    <property type="entry name" value="Topo_IA_Znf"/>
</dbReference>
<reference evidence="13 14" key="1">
    <citation type="journal article" date="2016" name="Nat. Commun.">
        <title>Thousands of microbial genomes shed light on interconnected biogeochemical processes in an aquifer system.</title>
        <authorList>
            <person name="Anantharaman K."/>
            <person name="Brown C.T."/>
            <person name="Hug L.A."/>
            <person name="Sharon I."/>
            <person name="Castelle C.J."/>
            <person name="Probst A.J."/>
            <person name="Thomas B.C."/>
            <person name="Singh A."/>
            <person name="Wilkins M.J."/>
            <person name="Karaoz U."/>
            <person name="Brodie E.L."/>
            <person name="Williams K.H."/>
            <person name="Hubbard S.S."/>
            <person name="Banfield J.F."/>
        </authorList>
    </citation>
    <scope>NUCLEOTIDE SEQUENCE [LARGE SCALE GENOMIC DNA]</scope>
</reference>
<evidence type="ECO:0000256" key="8">
    <source>
        <dbReference type="ARBA" id="ARBA00023125"/>
    </source>
</evidence>
<organism evidence="13 14">
    <name type="scientific">Candidatus Taylorbacteria bacterium RIFCSPHIGHO2_01_FULL_51_15</name>
    <dbReference type="NCBI Taxonomy" id="1802304"/>
    <lineage>
        <taxon>Bacteria</taxon>
        <taxon>Candidatus Tayloriibacteriota</taxon>
    </lineage>
</organism>
<evidence type="ECO:0000256" key="1">
    <source>
        <dbReference type="ARBA" id="ARBA00000213"/>
    </source>
</evidence>
<feature type="site" description="Interaction with DNA" evidence="10">
    <location>
        <position position="148"/>
    </location>
</feature>
<dbReference type="InterPro" id="IPR013825">
    <property type="entry name" value="Topo_IA_cen_sub2"/>
</dbReference>
<dbReference type="HAMAP" id="MF_00952">
    <property type="entry name" value="Topoisom_1_prok"/>
    <property type="match status" value="1"/>
</dbReference>
<comment type="similarity">
    <text evidence="2 10">Belongs to the type IA topoisomerase family.</text>
</comment>
<comment type="catalytic activity">
    <reaction evidence="1 10">
        <text>ATP-independent breakage of single-stranded DNA, followed by passage and rejoining.</text>
        <dbReference type="EC" id="5.6.2.1"/>
    </reaction>
</comment>
<dbReference type="InterPro" id="IPR000380">
    <property type="entry name" value="Topo_IA"/>
</dbReference>
<dbReference type="GO" id="GO:0003917">
    <property type="term" value="F:DNA topoisomerase type I (single strand cut, ATP-independent) activity"/>
    <property type="evidence" value="ECO:0007669"/>
    <property type="project" value="UniProtKB-UniRule"/>
</dbReference>
<evidence type="ECO:0000256" key="4">
    <source>
        <dbReference type="ARBA" id="ARBA00022771"/>
    </source>
</evidence>
<dbReference type="Pfam" id="PF13368">
    <property type="entry name" value="Toprim_C_rpt"/>
    <property type="match status" value="2"/>
</dbReference>
<dbReference type="InterPro" id="IPR003602">
    <property type="entry name" value="Topo_IA_DNA-bd_dom"/>
</dbReference>
<dbReference type="Gene3D" id="3.30.65.10">
    <property type="entry name" value="Bacterial Topoisomerase I, domain 1"/>
    <property type="match status" value="1"/>
</dbReference>
<dbReference type="SMART" id="SM00436">
    <property type="entry name" value="TOP1Bc"/>
    <property type="match status" value="1"/>
</dbReference>
<evidence type="ECO:0000256" key="9">
    <source>
        <dbReference type="ARBA" id="ARBA00023235"/>
    </source>
</evidence>
<dbReference type="SUPFAM" id="SSF56712">
    <property type="entry name" value="Prokaryotic type I DNA topoisomerase"/>
    <property type="match status" value="1"/>
</dbReference>
<dbReference type="PROSITE" id="PS52039">
    <property type="entry name" value="TOPO_IA_2"/>
    <property type="match status" value="1"/>
</dbReference>
<dbReference type="Gene3D" id="2.70.20.10">
    <property type="entry name" value="Topoisomerase I, domain 3"/>
    <property type="match status" value="1"/>
</dbReference>
<comment type="function">
    <text evidence="10">Releases the supercoiling and torsional tension of DNA, which is introduced during the DNA replication and transcription, by transiently cleaving and rejoining one strand of the DNA duplex. Introduces a single-strand break via transesterification at a target site in duplex DNA. The scissile phosphodiester is attacked by the catalytic tyrosine of the enzyme, resulting in the formation of a DNA-(5'-phosphotyrosyl)-enzyme intermediate and the expulsion of a 3'-OH DNA strand. The free DNA strand then undergoes passage around the unbroken strand, thus removing DNA supercoils. Finally, in the religation step, the DNA 3'-OH attacks the covalent intermediate to expel the active-site tyrosine and restore the DNA phosphodiester backbone.</text>
</comment>
<accession>A0A1G2MED7</accession>